<organism evidence="1 2">
    <name type="scientific">Cotesia glomerata</name>
    <name type="common">Lepidopteran parasitic wasp</name>
    <name type="synonym">Apanteles glomeratus</name>
    <dbReference type="NCBI Taxonomy" id="32391"/>
    <lineage>
        <taxon>Eukaryota</taxon>
        <taxon>Metazoa</taxon>
        <taxon>Ecdysozoa</taxon>
        <taxon>Arthropoda</taxon>
        <taxon>Hexapoda</taxon>
        <taxon>Insecta</taxon>
        <taxon>Pterygota</taxon>
        <taxon>Neoptera</taxon>
        <taxon>Endopterygota</taxon>
        <taxon>Hymenoptera</taxon>
        <taxon>Apocrita</taxon>
        <taxon>Ichneumonoidea</taxon>
        <taxon>Braconidae</taxon>
        <taxon>Microgastrinae</taxon>
        <taxon>Cotesia</taxon>
    </lineage>
</organism>
<dbReference type="EMBL" id="JAHXZJ010000747">
    <property type="protein sequence ID" value="KAH0557667.1"/>
    <property type="molecule type" value="Genomic_DNA"/>
</dbReference>
<keyword evidence="2" id="KW-1185">Reference proteome</keyword>
<accession>A0AAV7IU66</accession>
<gene>
    <name evidence="1" type="ORF">KQX54_010072</name>
</gene>
<reference evidence="1 2" key="1">
    <citation type="journal article" date="2021" name="J. Hered.">
        <title>A chromosome-level genome assembly of the parasitoid wasp, Cotesia glomerata (Hymenoptera: Braconidae).</title>
        <authorList>
            <person name="Pinto B.J."/>
            <person name="Weis J.J."/>
            <person name="Gamble T."/>
            <person name="Ode P.J."/>
            <person name="Paul R."/>
            <person name="Zaspel J.M."/>
        </authorList>
    </citation>
    <scope>NUCLEOTIDE SEQUENCE [LARGE SCALE GENOMIC DNA]</scope>
    <source>
        <strain evidence="1">CgM1</strain>
    </source>
</reference>
<proteinExistence type="predicted"/>
<sequence>MANPRGRYFIKWDEDHAIQFKSKIYPPCEPTFLPAQTYLDICIADTRLEFINLIDDKLGTISHDSDHKAILMEIKLQERIQLESEEPKNPIPLYKKTKWNKFGNNLNRAYLSEVPDDRNLSKEEIDSFLDTINDAIKIFIENTVPKATSRIRSQYYLTNKIKKLQKLKSNTLTLLHRLQRNNNIAQISATKLLLKNIRNEIQNEITNNIERHWEKTLNKVNHRDPQKFFPIINKVFRPKNRTEIPNLHLNEAERNLTLRCSINITNTVNSEIIIEDQQEKVNIFEAYYESINSPRHLNSNTRLREIIDAQTTQFKTEYDASYAAETTITNFGPDNKAYGPPSEVEGPITHVLIM</sequence>
<evidence type="ECO:0000313" key="2">
    <source>
        <dbReference type="Proteomes" id="UP000826195"/>
    </source>
</evidence>
<evidence type="ECO:0008006" key="3">
    <source>
        <dbReference type="Google" id="ProtNLM"/>
    </source>
</evidence>
<comment type="caution">
    <text evidence="1">The sequence shown here is derived from an EMBL/GenBank/DDBJ whole genome shotgun (WGS) entry which is preliminary data.</text>
</comment>
<dbReference type="Proteomes" id="UP000826195">
    <property type="component" value="Unassembled WGS sequence"/>
</dbReference>
<protein>
    <recommendedName>
        <fullName evidence="3">Reverse transcriptase domain-containing protein</fullName>
    </recommendedName>
</protein>
<name>A0AAV7IU66_COTGL</name>
<evidence type="ECO:0000313" key="1">
    <source>
        <dbReference type="EMBL" id="KAH0557667.1"/>
    </source>
</evidence>
<dbReference type="AlphaFoldDB" id="A0AAV7IU66"/>